<dbReference type="VEuPathDB" id="TriTrypDB:TcYC6_0017140"/>
<name>A0A2V2UG97_TRYCR</name>
<evidence type="ECO:0000313" key="3">
    <source>
        <dbReference type="EMBL" id="PWU83245.1"/>
    </source>
</evidence>
<dbReference type="VEuPathDB" id="TriTrypDB:TcG_07936"/>
<dbReference type="VEuPathDB" id="TriTrypDB:Tc_MARK_6061"/>
<feature type="compositionally biased region" description="Polar residues" evidence="1">
    <location>
        <begin position="1"/>
        <end position="17"/>
    </location>
</feature>
<dbReference type="AlphaFoldDB" id="A0A2V2UG97"/>
<protein>
    <submittedName>
        <fullName evidence="3">Putative calpain-like cysteine peptidase</fullName>
    </submittedName>
</protein>
<proteinExistence type="predicted"/>
<dbReference type="VEuPathDB" id="TriTrypDB:C3747_133g37"/>
<organism evidence="3 4">
    <name type="scientific">Trypanosoma cruzi</name>
    <dbReference type="NCBI Taxonomy" id="5693"/>
    <lineage>
        <taxon>Eukaryota</taxon>
        <taxon>Discoba</taxon>
        <taxon>Euglenozoa</taxon>
        <taxon>Kinetoplastea</taxon>
        <taxon>Metakinetoplastina</taxon>
        <taxon>Trypanosomatida</taxon>
        <taxon>Trypanosomatidae</taxon>
        <taxon>Trypanosoma</taxon>
        <taxon>Schizotrypanum</taxon>
    </lineage>
</organism>
<evidence type="ECO:0000256" key="1">
    <source>
        <dbReference type="SAM" id="MobiDB-lite"/>
    </source>
</evidence>
<dbReference type="VEuPathDB" id="TriTrypDB:TcCLB.509003.20"/>
<gene>
    <name evidence="3" type="ORF">C4B63_351g7</name>
</gene>
<reference evidence="3 4" key="1">
    <citation type="journal article" date="2018" name="Microb. Genom.">
        <title>Expanding an expanded genome: long-read sequencing of Trypanosoma cruzi.</title>
        <authorList>
            <person name="Berna L."/>
            <person name="Rodriguez M."/>
            <person name="Chiribao M.L."/>
            <person name="Parodi-Talice A."/>
            <person name="Pita S."/>
            <person name="Rijo G."/>
            <person name="Alvarez-Valin F."/>
            <person name="Robello C."/>
        </authorList>
    </citation>
    <scope>NUCLEOTIDE SEQUENCE [LARGE SCALE GENOMIC DNA]</scope>
    <source>
        <strain evidence="3 4">Dm28c</strain>
    </source>
</reference>
<feature type="region of interest" description="Disordered" evidence="1">
    <location>
        <begin position="1"/>
        <end position="64"/>
    </location>
</feature>
<dbReference type="VEuPathDB" id="TriTrypDB:C4B63_351g7"/>
<dbReference type="VEuPathDB" id="TriTrypDB:TcBrA4_0038040"/>
<evidence type="ECO:0000313" key="4">
    <source>
        <dbReference type="Proteomes" id="UP000246121"/>
    </source>
</evidence>
<feature type="domain" description="DUF1935" evidence="2">
    <location>
        <begin position="67"/>
        <end position="201"/>
    </location>
</feature>
<feature type="compositionally biased region" description="Basic residues" evidence="1">
    <location>
        <begin position="38"/>
        <end position="49"/>
    </location>
</feature>
<dbReference type="EMBL" id="PRFA01000351">
    <property type="protein sequence ID" value="PWU83245.1"/>
    <property type="molecule type" value="Genomic_DNA"/>
</dbReference>
<accession>A0A2V2UG97</accession>
<dbReference type="Gene3D" id="2.60.40.1180">
    <property type="entry name" value="Golgi alpha-mannosidase II"/>
    <property type="match status" value="1"/>
</dbReference>
<sequence length="209" mass="22866">MGCGPSTQCASTVSGSDVTGWKPHTGEEDENGGGTRTRFFRRGHAKSGGKRSNDEGQRTSPPLVHSYHCGGPSVSGGEVLPALWYSDCTKAAWKKDEASLAQDDTVLLYRIVLPRPPYEVWAFYNDTKDIQFYVTIHFYPHPEQRRELLMPLGATTVVWLEDGSQNGMDAGSAVAKLVVGPTETALAVEGHMIAYRIIVNGFPANFMMQ</sequence>
<dbReference type="Pfam" id="PF09149">
    <property type="entry name" value="DUF1935"/>
    <property type="match status" value="1"/>
</dbReference>
<dbReference type="OrthoDB" id="239806at2759"/>
<dbReference type="InterPro" id="IPR013780">
    <property type="entry name" value="Glyco_hydro_b"/>
</dbReference>
<dbReference type="InterPro" id="IPR015232">
    <property type="entry name" value="DUF1935"/>
</dbReference>
<dbReference type="InterPro" id="IPR036310">
    <property type="entry name" value="Smp-1-like_sf"/>
</dbReference>
<dbReference type="VEuPathDB" id="TriTrypDB:BCY84_13270"/>
<dbReference type="Proteomes" id="UP000246121">
    <property type="component" value="Unassembled WGS sequence"/>
</dbReference>
<dbReference type="VEuPathDB" id="TriTrypDB:TCDM_09410"/>
<dbReference type="SUPFAM" id="SSF101601">
    <property type="entry name" value="Smp-1-like"/>
    <property type="match status" value="1"/>
</dbReference>
<comment type="caution">
    <text evidence="3">The sequence shown here is derived from an EMBL/GenBank/DDBJ whole genome shotgun (WGS) entry which is preliminary data.</text>
</comment>
<evidence type="ECO:0000259" key="2">
    <source>
        <dbReference type="Pfam" id="PF09149"/>
    </source>
</evidence>
<dbReference type="VEuPathDB" id="TriTrypDB:TcCL_ESM08356"/>
<dbReference type="VEuPathDB" id="TriTrypDB:TCSYLVIO_007349"/>